<dbReference type="EMBL" id="PQXJ01000077">
    <property type="protein sequence ID" value="TGO65586.1"/>
    <property type="molecule type" value="Genomic_DNA"/>
</dbReference>
<reference evidence="2 3" key="1">
    <citation type="submission" date="2017-12" db="EMBL/GenBank/DDBJ databases">
        <title>Comparative genomics of Botrytis spp.</title>
        <authorList>
            <person name="Valero-Jimenez C.A."/>
            <person name="Tapia P."/>
            <person name="Veloso J."/>
            <person name="Silva-Moreno E."/>
            <person name="Staats M."/>
            <person name="Valdes J.H."/>
            <person name="Van Kan J.A.L."/>
        </authorList>
    </citation>
    <scope>NUCLEOTIDE SEQUENCE [LARGE SCALE GENOMIC DNA]</scope>
    <source>
        <strain evidence="2 3">MUCL2120</strain>
    </source>
</reference>
<proteinExistence type="predicted"/>
<name>A0A4Z1IW38_9HELO</name>
<evidence type="ECO:0000256" key="1">
    <source>
        <dbReference type="SAM" id="MobiDB-lite"/>
    </source>
</evidence>
<dbReference type="OrthoDB" id="3473305at2759"/>
<evidence type="ECO:0000313" key="3">
    <source>
        <dbReference type="Proteomes" id="UP000297452"/>
    </source>
</evidence>
<gene>
    <name evidence="2" type="ORF">BOTNAR_0077g00300</name>
</gene>
<protein>
    <submittedName>
        <fullName evidence="2">Uncharacterized protein</fullName>
    </submittedName>
</protein>
<sequence>MAEDSKGQGEEPWIPPNLAAVLHGPVPKSQLTPIDRMPPRELSTQQLQSRFAIKPTMEEIRSRLGHSRNPPQPRSLMEPRSIKETRYRSMRSRSPIPPPRVDKFPRPIQEMQPQSSFLNSPLQRRNGMELKSMEDMRPQTKRRFLDLMEPMSVDKVQLTPRSIEELQPQTKRSISSLRPLIIMIWQWYGRIHANSNPNIIKIFRCFRPVLQNLTVRENPSERIPYFAISYKLPPIFYVCKLTFTIAKDLYEKEFQVIPMIKDDKQLTYFNEDRDIIALEDAQVLRDWRYNRQTEAESTGRAHMNLFRPATEKITRRINMKHLVIGGTDRSLIEARQLARFYDCESVMLGVPYLVCSRFFSTEVRSKPDREAISTLRDRLLRFWKEERISPFVREDYRRKPIRPVHLLHPAITNFMTPPPGAKSSITFMNDMKFSYKHARLFEHPWEFVSKE</sequence>
<keyword evidence="3" id="KW-1185">Reference proteome</keyword>
<dbReference type="Proteomes" id="UP000297452">
    <property type="component" value="Unassembled WGS sequence"/>
</dbReference>
<dbReference type="AlphaFoldDB" id="A0A4Z1IW38"/>
<comment type="caution">
    <text evidence="2">The sequence shown here is derived from an EMBL/GenBank/DDBJ whole genome shotgun (WGS) entry which is preliminary data.</text>
</comment>
<accession>A0A4Z1IW38</accession>
<organism evidence="2 3">
    <name type="scientific">Botryotinia narcissicola</name>
    <dbReference type="NCBI Taxonomy" id="278944"/>
    <lineage>
        <taxon>Eukaryota</taxon>
        <taxon>Fungi</taxon>
        <taxon>Dikarya</taxon>
        <taxon>Ascomycota</taxon>
        <taxon>Pezizomycotina</taxon>
        <taxon>Leotiomycetes</taxon>
        <taxon>Helotiales</taxon>
        <taxon>Sclerotiniaceae</taxon>
        <taxon>Botryotinia</taxon>
    </lineage>
</organism>
<feature type="region of interest" description="Disordered" evidence="1">
    <location>
        <begin position="1"/>
        <end position="106"/>
    </location>
</feature>
<evidence type="ECO:0000313" key="2">
    <source>
        <dbReference type="EMBL" id="TGO65586.1"/>
    </source>
</evidence>